<proteinExistence type="predicted"/>
<evidence type="ECO:0000256" key="1">
    <source>
        <dbReference type="SAM" id="MobiDB-lite"/>
    </source>
</evidence>
<dbReference type="Proteomes" id="UP000784294">
    <property type="component" value="Unassembled WGS sequence"/>
</dbReference>
<feature type="compositionally biased region" description="Basic and acidic residues" evidence="1">
    <location>
        <begin position="122"/>
        <end position="137"/>
    </location>
</feature>
<dbReference type="EMBL" id="CAAALY010019545">
    <property type="protein sequence ID" value="VEL13965.1"/>
    <property type="molecule type" value="Genomic_DNA"/>
</dbReference>
<name>A0A448WKG7_9PLAT</name>
<feature type="compositionally biased region" description="Polar residues" evidence="1">
    <location>
        <begin position="189"/>
        <end position="203"/>
    </location>
</feature>
<evidence type="ECO:0000313" key="3">
    <source>
        <dbReference type="Proteomes" id="UP000784294"/>
    </source>
</evidence>
<organism evidence="2 3">
    <name type="scientific">Protopolystoma xenopodis</name>
    <dbReference type="NCBI Taxonomy" id="117903"/>
    <lineage>
        <taxon>Eukaryota</taxon>
        <taxon>Metazoa</taxon>
        <taxon>Spiralia</taxon>
        <taxon>Lophotrochozoa</taxon>
        <taxon>Platyhelminthes</taxon>
        <taxon>Monogenea</taxon>
        <taxon>Polyopisthocotylea</taxon>
        <taxon>Polystomatidea</taxon>
        <taxon>Polystomatidae</taxon>
        <taxon>Protopolystoma</taxon>
    </lineage>
</organism>
<dbReference type="AlphaFoldDB" id="A0A448WKG7"/>
<evidence type="ECO:0000313" key="2">
    <source>
        <dbReference type="EMBL" id="VEL13965.1"/>
    </source>
</evidence>
<feature type="region of interest" description="Disordered" evidence="1">
    <location>
        <begin position="105"/>
        <end position="212"/>
    </location>
</feature>
<sequence length="309" mass="33479">MSSAPRKPGFASGDAGCSNISLHLNALDIATDDHITQLLGPPQLATALPTSDVPHRGSLPSLSSMGEDSSEMLHRRHMLHLMNAHLRTRLYGEYNLSPVRTWTQSGLRDSNASNQLSTEPHLLGHCDAPPRGDHSTMRADAVSSVGLDQASSRQRIHRLFSSPDRPGSLDGRSGVGDFNTNALEGESAEPNSQQKEIHGSNTRGTRHSRRLSAPRMLTITGTEGGESGPLPNALSRLRNISAASRTTGSVFSIDQLTGRKLPPPGYLGNLGQDSQRIDSCGDTKRDRRRHKCGEYKMLRAKCIICKPNN</sequence>
<reference evidence="2" key="1">
    <citation type="submission" date="2018-11" db="EMBL/GenBank/DDBJ databases">
        <authorList>
            <consortium name="Pathogen Informatics"/>
        </authorList>
    </citation>
    <scope>NUCLEOTIDE SEQUENCE</scope>
</reference>
<feature type="compositionally biased region" description="Polar residues" evidence="1">
    <location>
        <begin position="105"/>
        <end position="118"/>
    </location>
</feature>
<comment type="caution">
    <text evidence="2">The sequence shown here is derived from an EMBL/GenBank/DDBJ whole genome shotgun (WGS) entry which is preliminary data.</text>
</comment>
<accession>A0A448WKG7</accession>
<protein>
    <submittedName>
        <fullName evidence="2">Uncharacterized protein</fullName>
    </submittedName>
</protein>
<keyword evidence="3" id="KW-1185">Reference proteome</keyword>
<feature type="region of interest" description="Disordered" evidence="1">
    <location>
        <begin position="46"/>
        <end position="67"/>
    </location>
</feature>
<gene>
    <name evidence="2" type="ORF">PXEA_LOCUS7405</name>
</gene>